<gene>
    <name evidence="2" type="ORF">IAC23_04995</name>
</gene>
<dbReference type="InterPro" id="IPR012338">
    <property type="entry name" value="Beta-lactam/transpept-like"/>
</dbReference>
<comment type="caution">
    <text evidence="2">The sequence shown here is derived from an EMBL/GenBank/DDBJ whole genome shotgun (WGS) entry which is preliminary data.</text>
</comment>
<protein>
    <submittedName>
        <fullName evidence="2">Serine hydrolase</fullName>
    </submittedName>
</protein>
<reference evidence="2" key="2">
    <citation type="journal article" date="2021" name="PeerJ">
        <title>Extensive microbial diversity within the chicken gut microbiome revealed by metagenomics and culture.</title>
        <authorList>
            <person name="Gilroy R."/>
            <person name="Ravi A."/>
            <person name="Getino M."/>
            <person name="Pursley I."/>
            <person name="Horton D.L."/>
            <person name="Alikhan N.F."/>
            <person name="Baker D."/>
            <person name="Gharbi K."/>
            <person name="Hall N."/>
            <person name="Watson M."/>
            <person name="Adriaenssens E.M."/>
            <person name="Foster-Nyarko E."/>
            <person name="Jarju S."/>
            <person name="Secka A."/>
            <person name="Antonio M."/>
            <person name="Oren A."/>
            <person name="Chaudhuri R.R."/>
            <person name="La Ragione R."/>
            <person name="Hildebrand F."/>
            <person name="Pallen M.J."/>
        </authorList>
    </citation>
    <scope>NUCLEOTIDE SEQUENCE</scope>
    <source>
        <strain evidence="2">D5-748</strain>
    </source>
</reference>
<keyword evidence="2" id="KW-0378">Hydrolase</keyword>
<dbReference type="AlphaFoldDB" id="A0A9D9HCT7"/>
<dbReference type="Pfam" id="PF00144">
    <property type="entry name" value="Beta-lactamase"/>
    <property type="match status" value="1"/>
</dbReference>
<dbReference type="EMBL" id="JADIMO010000060">
    <property type="protein sequence ID" value="MBO8445037.1"/>
    <property type="molecule type" value="Genomic_DNA"/>
</dbReference>
<proteinExistence type="predicted"/>
<dbReference type="GO" id="GO:0016787">
    <property type="term" value="F:hydrolase activity"/>
    <property type="evidence" value="ECO:0007669"/>
    <property type="project" value="UniProtKB-KW"/>
</dbReference>
<evidence type="ECO:0000313" key="3">
    <source>
        <dbReference type="Proteomes" id="UP000823619"/>
    </source>
</evidence>
<dbReference type="InterPro" id="IPR001466">
    <property type="entry name" value="Beta-lactam-related"/>
</dbReference>
<evidence type="ECO:0000259" key="1">
    <source>
        <dbReference type="Pfam" id="PF00144"/>
    </source>
</evidence>
<organism evidence="2 3">
    <name type="scientific">Candidatus Cryptobacteroides merdavium</name>
    <dbReference type="NCBI Taxonomy" id="2840769"/>
    <lineage>
        <taxon>Bacteria</taxon>
        <taxon>Pseudomonadati</taxon>
        <taxon>Bacteroidota</taxon>
        <taxon>Bacteroidia</taxon>
        <taxon>Bacteroidales</taxon>
        <taxon>Candidatus Cryptobacteroides</taxon>
    </lineage>
</organism>
<dbReference type="Gene3D" id="3.40.710.10">
    <property type="entry name" value="DD-peptidase/beta-lactamase superfamily"/>
    <property type="match status" value="1"/>
</dbReference>
<feature type="domain" description="Beta-lactamase-related" evidence="1">
    <location>
        <begin position="32"/>
        <end position="115"/>
    </location>
</feature>
<dbReference type="SUPFAM" id="SSF56601">
    <property type="entry name" value="beta-lactamase/transpeptidase-like"/>
    <property type="match status" value="1"/>
</dbReference>
<name>A0A9D9HCT7_9BACT</name>
<accession>A0A9D9HCT7</accession>
<sequence length="115" mass="13620">MEVFFLSLAKIQILYYIGNQFIIKFYSFYDSSYIPELKKKDPLFDSLRIEHLLDMTAGLKFNENYGWNPFSKMARLYMGNDAMKVVEGMRFSDKPGERYHYDSMTSQLLGIVIER</sequence>
<reference evidence="2" key="1">
    <citation type="submission" date="2020-10" db="EMBL/GenBank/DDBJ databases">
        <authorList>
            <person name="Gilroy R."/>
        </authorList>
    </citation>
    <scope>NUCLEOTIDE SEQUENCE</scope>
    <source>
        <strain evidence="2">D5-748</strain>
    </source>
</reference>
<evidence type="ECO:0000313" key="2">
    <source>
        <dbReference type="EMBL" id="MBO8445037.1"/>
    </source>
</evidence>
<dbReference type="Proteomes" id="UP000823619">
    <property type="component" value="Unassembled WGS sequence"/>
</dbReference>